<dbReference type="GO" id="GO:0002940">
    <property type="term" value="P:tRNA N2-guanine methylation"/>
    <property type="evidence" value="ECO:0007669"/>
    <property type="project" value="TreeGrafter"/>
</dbReference>
<evidence type="ECO:0000256" key="10">
    <source>
        <dbReference type="PROSITE-ProRule" id="PRU00958"/>
    </source>
</evidence>
<evidence type="ECO:0000256" key="3">
    <source>
        <dbReference type="ARBA" id="ARBA00022679"/>
    </source>
</evidence>
<keyword evidence="5 10" id="KW-0819">tRNA processing</keyword>
<dbReference type="Pfam" id="PF02005">
    <property type="entry name" value="TRM"/>
    <property type="match status" value="1"/>
</dbReference>
<dbReference type="NCBIfam" id="TIGR00308">
    <property type="entry name" value="TRM1"/>
    <property type="match status" value="1"/>
</dbReference>
<dbReference type="EMBL" id="OU895877">
    <property type="protein sequence ID" value="CAG9798325.1"/>
    <property type="molecule type" value="Genomic_DNA"/>
</dbReference>
<keyword evidence="1 10" id="KW-0820">tRNA-binding</keyword>
<keyword evidence="6 10" id="KW-0694">RNA-binding</keyword>
<dbReference type="PROSITE" id="PS51626">
    <property type="entry name" value="SAM_MT_TRM1"/>
    <property type="match status" value="1"/>
</dbReference>
<dbReference type="OrthoDB" id="6349953at2759"/>
<evidence type="ECO:0000256" key="5">
    <source>
        <dbReference type="ARBA" id="ARBA00022694"/>
    </source>
</evidence>
<feature type="region of interest" description="Disordered" evidence="11">
    <location>
        <begin position="491"/>
        <end position="545"/>
    </location>
</feature>
<dbReference type="Gene3D" id="3.30.56.70">
    <property type="entry name" value="N2,N2-dimethylguanosine tRNA methyltransferase, C-terminal domain"/>
    <property type="match status" value="1"/>
</dbReference>
<dbReference type="GO" id="GO:0160104">
    <property type="term" value="F:tRNA (guanine(26)-N2)-dimethyltransferase activity"/>
    <property type="evidence" value="ECO:0007669"/>
    <property type="project" value="UniProtKB-UniRule"/>
</dbReference>
<evidence type="ECO:0000256" key="9">
    <source>
        <dbReference type="ARBA" id="ARBA00074266"/>
    </source>
</evidence>
<dbReference type="EC" id="2.1.1.216" evidence="7 10"/>
<keyword evidence="4 10" id="KW-0949">S-adenosyl-L-methionine</keyword>
<dbReference type="InterPro" id="IPR029063">
    <property type="entry name" value="SAM-dependent_MTases_sf"/>
</dbReference>
<evidence type="ECO:0000313" key="12">
    <source>
        <dbReference type="EMBL" id="CAG9798325.1"/>
    </source>
</evidence>
<accession>A0A9N9WNS9</accession>
<evidence type="ECO:0000256" key="4">
    <source>
        <dbReference type="ARBA" id="ARBA00022691"/>
    </source>
</evidence>
<dbReference type="InterPro" id="IPR042296">
    <property type="entry name" value="tRNA_met_Trm1_C"/>
</dbReference>
<dbReference type="GO" id="GO:0000049">
    <property type="term" value="F:tRNA binding"/>
    <property type="evidence" value="ECO:0007669"/>
    <property type="project" value="UniProtKB-UniRule"/>
</dbReference>
<reference evidence="12" key="1">
    <citation type="submission" date="2022-01" db="EMBL/GenBank/DDBJ databases">
        <authorList>
            <person name="King R."/>
        </authorList>
    </citation>
    <scope>NUCLEOTIDE SEQUENCE</scope>
</reference>
<keyword evidence="2 10" id="KW-0489">Methyltransferase</keyword>
<dbReference type="PANTHER" id="PTHR10631:SF3">
    <property type="entry name" value="TRNA (GUANINE(26)-N(2))-DIMETHYLTRANSFERASE"/>
    <property type="match status" value="1"/>
</dbReference>
<evidence type="ECO:0000256" key="6">
    <source>
        <dbReference type="ARBA" id="ARBA00022884"/>
    </source>
</evidence>
<dbReference type="Gene3D" id="3.40.50.150">
    <property type="entry name" value="Vaccinia Virus protein VP39"/>
    <property type="match status" value="1"/>
</dbReference>
<comment type="catalytic activity">
    <reaction evidence="8 10">
        <text>guanosine(26) in tRNA + 2 S-adenosyl-L-methionine = N(2)-dimethylguanosine(26) in tRNA + 2 S-adenosyl-L-homocysteine + 2 H(+)</text>
        <dbReference type="Rhea" id="RHEA:43140"/>
        <dbReference type="Rhea" id="RHEA-COMP:10359"/>
        <dbReference type="Rhea" id="RHEA-COMP:10360"/>
        <dbReference type="ChEBI" id="CHEBI:15378"/>
        <dbReference type="ChEBI" id="CHEBI:57856"/>
        <dbReference type="ChEBI" id="CHEBI:59789"/>
        <dbReference type="ChEBI" id="CHEBI:74269"/>
        <dbReference type="ChEBI" id="CHEBI:74513"/>
        <dbReference type="EC" id="2.1.1.216"/>
    </reaction>
</comment>
<evidence type="ECO:0000313" key="13">
    <source>
        <dbReference type="Proteomes" id="UP001153620"/>
    </source>
</evidence>
<keyword evidence="13" id="KW-1185">Reference proteome</keyword>
<comment type="similarity">
    <text evidence="10">Belongs to the class I-like SAM-binding methyltransferase superfamily. Trm1 family.</text>
</comment>
<evidence type="ECO:0000256" key="7">
    <source>
        <dbReference type="ARBA" id="ARBA00039099"/>
    </source>
</evidence>
<evidence type="ECO:0000256" key="8">
    <source>
        <dbReference type="ARBA" id="ARBA00051897"/>
    </source>
</evidence>
<evidence type="ECO:0000256" key="1">
    <source>
        <dbReference type="ARBA" id="ARBA00022555"/>
    </source>
</evidence>
<name>A0A9N9WNS9_9DIPT</name>
<gene>
    <name evidence="12" type="ORF">CHIRRI_LOCUS1308</name>
</gene>
<dbReference type="GO" id="GO:0005634">
    <property type="term" value="C:nucleus"/>
    <property type="evidence" value="ECO:0007669"/>
    <property type="project" value="TreeGrafter"/>
</dbReference>
<dbReference type="PANTHER" id="PTHR10631">
    <property type="entry name" value="N 2 ,N 2 -DIMETHYLGUANOSINE TRNA METHYLTRANSFERASE"/>
    <property type="match status" value="1"/>
</dbReference>
<dbReference type="Proteomes" id="UP001153620">
    <property type="component" value="Chromosome 1"/>
</dbReference>
<organism evidence="12 13">
    <name type="scientific">Chironomus riparius</name>
    <dbReference type="NCBI Taxonomy" id="315576"/>
    <lineage>
        <taxon>Eukaryota</taxon>
        <taxon>Metazoa</taxon>
        <taxon>Ecdysozoa</taxon>
        <taxon>Arthropoda</taxon>
        <taxon>Hexapoda</taxon>
        <taxon>Insecta</taxon>
        <taxon>Pterygota</taxon>
        <taxon>Neoptera</taxon>
        <taxon>Endopterygota</taxon>
        <taxon>Diptera</taxon>
        <taxon>Nematocera</taxon>
        <taxon>Chironomoidea</taxon>
        <taxon>Chironomidae</taxon>
        <taxon>Chironominae</taxon>
        <taxon>Chironomus</taxon>
    </lineage>
</organism>
<dbReference type="FunFam" id="3.40.50.150:FF:000051">
    <property type="entry name" value="tRNA (guanine(26)-N(2))-dimethyltransferase"/>
    <property type="match status" value="1"/>
</dbReference>
<sequence>MEIKDEPKYIIEGSAKIFEEGNVFYNPVQEFNRDVSICVLNTFMSMFREELLSKKERVKKNEEPKPPKKIRVLEALAATGLRSIRYAKEVEGLDEIIANDLMNQAVNMINKNVKANGVEDKVTTSHADAVTLMYTTKPDNKFTVIDLDPYGGPNRFLDGAVQSVVDGGLLLITATDMAVLAGNTPEACIVKYGSVPLRSKACHEMALRILIRSVETTANRYGRYIKPLLCLSIDFYVRVFVRIFTGQFQCKESSTKQSMVYQCTGCDAFTLQPLAIRKSSPENPKSIKFCIPTGPFVSTNCEHCGHKHHMGGPIWNSQIHDWDFLGELLKFVKSEKGQKLGTYNRILGVLSVVQEELPEIPLYYTIDQMCCVLKLEVVPQMKMRSAILHENYRVSLSHACKNSIKTDAPISLLWDILRSWAKTHPVNPARFHDGTALKKILATEPAKDYNFDDLHPQANPPSRKDALARYPENPAAMWGPGTRSTIMVDKSRMTKNIRNQNKNVKRKAKQRKDNEMKEEREKSPDTKHMKIDDEENNMQDVEVPS</sequence>
<dbReference type="SUPFAM" id="SSF53335">
    <property type="entry name" value="S-adenosyl-L-methionine-dependent methyltransferases"/>
    <property type="match status" value="1"/>
</dbReference>
<proteinExistence type="inferred from homology"/>
<reference evidence="12" key="2">
    <citation type="submission" date="2022-10" db="EMBL/GenBank/DDBJ databases">
        <authorList>
            <consortium name="ENA_rothamsted_submissions"/>
            <consortium name="culmorum"/>
            <person name="King R."/>
        </authorList>
    </citation>
    <scope>NUCLEOTIDE SEQUENCE</scope>
</reference>
<protein>
    <recommendedName>
        <fullName evidence="9 10">tRNA (guanine(26)-N(2))-dimethyltransferase</fullName>
        <ecNumber evidence="7 10">2.1.1.216</ecNumber>
    </recommendedName>
</protein>
<feature type="compositionally biased region" description="Basic and acidic residues" evidence="11">
    <location>
        <begin position="511"/>
        <end position="531"/>
    </location>
</feature>
<dbReference type="AlphaFoldDB" id="A0A9N9WNS9"/>
<evidence type="ECO:0000256" key="2">
    <source>
        <dbReference type="ARBA" id="ARBA00022603"/>
    </source>
</evidence>
<evidence type="ECO:0000256" key="11">
    <source>
        <dbReference type="SAM" id="MobiDB-lite"/>
    </source>
</evidence>
<keyword evidence="3 10" id="KW-0808">Transferase</keyword>
<feature type="region of interest" description="Disordered" evidence="11">
    <location>
        <begin position="448"/>
        <end position="467"/>
    </location>
</feature>
<dbReference type="FunFam" id="3.30.56.70:FF:000001">
    <property type="entry name" value="tRNA (guanine(26)-N(2))-dimethyltransferase"/>
    <property type="match status" value="1"/>
</dbReference>
<dbReference type="InterPro" id="IPR002905">
    <property type="entry name" value="Trm1"/>
</dbReference>